<keyword evidence="5 7" id="KW-0472">Membrane</keyword>
<dbReference type="OrthoDB" id="2556857at2"/>
<evidence type="ECO:0000256" key="5">
    <source>
        <dbReference type="ARBA" id="ARBA00023136"/>
    </source>
</evidence>
<dbReference type="InterPro" id="IPR028082">
    <property type="entry name" value="Peripla_BP_I"/>
</dbReference>
<evidence type="ECO:0000259" key="8">
    <source>
        <dbReference type="Pfam" id="PF02608"/>
    </source>
</evidence>
<dbReference type="Proteomes" id="UP000012283">
    <property type="component" value="Unassembled WGS sequence"/>
</dbReference>
<keyword evidence="4" id="KW-0732">Signal</keyword>
<evidence type="ECO:0000313" key="9">
    <source>
        <dbReference type="EMBL" id="ENH97408.1"/>
    </source>
</evidence>
<evidence type="ECO:0000256" key="6">
    <source>
        <dbReference type="ARBA" id="ARBA00023288"/>
    </source>
</evidence>
<accession>N4WAT9</accession>
<evidence type="ECO:0000256" key="1">
    <source>
        <dbReference type="ARBA" id="ARBA00004193"/>
    </source>
</evidence>
<keyword evidence="10" id="KW-1185">Reference proteome</keyword>
<comment type="subcellular location">
    <subcellularLocation>
        <location evidence="1">Cell membrane</location>
        <topology evidence="1">Lipid-anchor</topology>
    </subcellularLocation>
</comment>
<gene>
    <name evidence="9" type="ORF">J416_05328</name>
</gene>
<dbReference type="InterPro" id="IPR003760">
    <property type="entry name" value="PnrA-like"/>
</dbReference>
<keyword evidence="7" id="KW-0812">Transmembrane</keyword>
<keyword evidence="6 9" id="KW-0449">Lipoprotein</keyword>
<comment type="similarity">
    <text evidence="2">Belongs to the BMP lipoprotein family.</text>
</comment>
<evidence type="ECO:0000256" key="3">
    <source>
        <dbReference type="ARBA" id="ARBA00022475"/>
    </source>
</evidence>
<evidence type="ECO:0000313" key="10">
    <source>
        <dbReference type="Proteomes" id="UP000012283"/>
    </source>
</evidence>
<keyword evidence="7" id="KW-1133">Transmembrane helix</keyword>
<dbReference type="EMBL" id="APML01000019">
    <property type="protein sequence ID" value="ENH97408.1"/>
    <property type="molecule type" value="Genomic_DNA"/>
</dbReference>
<reference evidence="9 10" key="1">
    <citation type="submission" date="2013-03" db="EMBL/GenBank/DDBJ databases">
        <title>Draft genome sequence of Gracibacillus halophilus YIM-C55.5, a moderately halophilic and thermophilic organism from the Xiaochaidamu salt lake.</title>
        <authorList>
            <person name="Sugumar T."/>
            <person name="Polireddy D.R."/>
            <person name="Antony A."/>
            <person name="Madhava Y.R."/>
            <person name="Sivakumar N."/>
        </authorList>
    </citation>
    <scope>NUCLEOTIDE SEQUENCE [LARGE SCALE GENOMIC DNA]</scope>
    <source>
        <strain evidence="9 10">YIM-C55.5</strain>
    </source>
</reference>
<dbReference type="RefSeq" id="WP_003466313.1">
    <property type="nucleotide sequence ID" value="NZ_APML01000019.1"/>
</dbReference>
<comment type="caution">
    <text evidence="9">The sequence shown here is derived from an EMBL/GenBank/DDBJ whole genome shotgun (WGS) entry which is preliminary data.</text>
</comment>
<dbReference type="PANTHER" id="PTHR34296:SF2">
    <property type="entry name" value="ABC TRANSPORTER GUANOSINE-BINDING PROTEIN NUPN"/>
    <property type="match status" value="1"/>
</dbReference>
<keyword evidence="3" id="KW-1003">Cell membrane</keyword>
<dbReference type="PATRIC" id="fig|1308866.3.peg.1077"/>
<dbReference type="PANTHER" id="PTHR34296">
    <property type="entry name" value="TRANSCRIPTIONAL ACTIVATOR PROTEIN MED"/>
    <property type="match status" value="1"/>
</dbReference>
<dbReference type="AlphaFoldDB" id="N4WAT9"/>
<dbReference type="Pfam" id="PF02608">
    <property type="entry name" value="Bmp"/>
    <property type="match status" value="1"/>
</dbReference>
<feature type="domain" description="ABC transporter substrate-binding protein PnrA-like" evidence="8">
    <location>
        <begin position="45"/>
        <end position="322"/>
    </location>
</feature>
<proteinExistence type="inferred from homology"/>
<organism evidence="9 10">
    <name type="scientific">Gracilibacillus halophilus YIM-C55.5</name>
    <dbReference type="NCBI Taxonomy" id="1308866"/>
    <lineage>
        <taxon>Bacteria</taxon>
        <taxon>Bacillati</taxon>
        <taxon>Bacillota</taxon>
        <taxon>Bacilli</taxon>
        <taxon>Bacillales</taxon>
        <taxon>Bacillaceae</taxon>
        <taxon>Gracilibacillus</taxon>
    </lineage>
</organism>
<protein>
    <submittedName>
        <fullName evidence="9">Basic membrane lipoprotein</fullName>
    </submittedName>
</protein>
<evidence type="ECO:0000256" key="7">
    <source>
        <dbReference type="SAM" id="Phobius"/>
    </source>
</evidence>
<dbReference type="SUPFAM" id="SSF53822">
    <property type="entry name" value="Periplasmic binding protein-like I"/>
    <property type="match status" value="1"/>
</dbReference>
<dbReference type="GO" id="GO:0005886">
    <property type="term" value="C:plasma membrane"/>
    <property type="evidence" value="ECO:0007669"/>
    <property type="project" value="UniProtKB-SubCell"/>
</dbReference>
<sequence>MRNNQQLKTILTITVICSIIVIVALIWKSSVILTSMNSTEDRDTHVAVFTTDVTTDQSWGSLAYKGTLLMKEQFDVTTNLYSEVDLENDLHNQITTSIQNGTDIIIGHGREFSEPFQRLSNEFPETQFITVHGDYYNSNLAVYTFDQQEIEYVAGVAAALKTETNKVGLIDVENKLHKNWGFPTGLKEMNPDIKLLYEVVHTRNNSDRAVRLAKKLIEQGADIIYSKGNGYNKAVMNYAKEHDVYLIGYLEDQSYMAENKMLTSVVNNVEQVYVSILEDYFSEDGIPSDKIYLDSEDGVYGLAPLGDMFSQSERDTIQEKKEEMLTQNDS</sequence>
<dbReference type="eggNOG" id="COG1744">
    <property type="taxonomic scope" value="Bacteria"/>
</dbReference>
<feature type="transmembrane region" description="Helical" evidence="7">
    <location>
        <begin position="7"/>
        <end position="27"/>
    </location>
</feature>
<dbReference type="STRING" id="1308866.J416_05328"/>
<dbReference type="Gene3D" id="3.40.50.2300">
    <property type="match status" value="2"/>
</dbReference>
<evidence type="ECO:0000256" key="4">
    <source>
        <dbReference type="ARBA" id="ARBA00022729"/>
    </source>
</evidence>
<name>N4WAT9_9BACI</name>
<dbReference type="InterPro" id="IPR050957">
    <property type="entry name" value="BMP_lipoprotein"/>
</dbReference>
<evidence type="ECO:0000256" key="2">
    <source>
        <dbReference type="ARBA" id="ARBA00008610"/>
    </source>
</evidence>